<evidence type="ECO:0000256" key="1">
    <source>
        <dbReference type="SAM" id="Phobius"/>
    </source>
</evidence>
<feature type="transmembrane region" description="Helical" evidence="1">
    <location>
        <begin position="118"/>
        <end position="137"/>
    </location>
</feature>
<feature type="transmembrane region" description="Helical" evidence="1">
    <location>
        <begin position="167"/>
        <end position="183"/>
    </location>
</feature>
<accession>A0A7C5U6Z6</accession>
<comment type="caution">
    <text evidence="2">The sequence shown here is derived from an EMBL/GenBank/DDBJ whole genome shotgun (WGS) entry which is preliminary data.</text>
</comment>
<name>A0A7C5U6Z6_CALS0</name>
<gene>
    <name evidence="2" type="ORF">ENM42_04395</name>
</gene>
<feature type="transmembrane region" description="Helical" evidence="1">
    <location>
        <begin position="24"/>
        <end position="43"/>
    </location>
</feature>
<dbReference type="AlphaFoldDB" id="A0A7C5U6Z6"/>
<feature type="transmembrane region" description="Helical" evidence="1">
    <location>
        <begin position="85"/>
        <end position="111"/>
    </location>
</feature>
<feature type="transmembrane region" description="Helical" evidence="1">
    <location>
        <begin position="233"/>
        <end position="258"/>
    </location>
</feature>
<reference evidence="2" key="1">
    <citation type="journal article" date="2020" name="mSystems">
        <title>Genome- and Community-Level Interaction Insights into Carbon Utilization and Element Cycling Functions of Hydrothermarchaeota in Hydrothermal Sediment.</title>
        <authorList>
            <person name="Zhou Z."/>
            <person name="Liu Y."/>
            <person name="Xu W."/>
            <person name="Pan J."/>
            <person name="Luo Z.H."/>
            <person name="Li M."/>
        </authorList>
    </citation>
    <scope>NUCLEOTIDE SEQUENCE [LARGE SCALE GENOMIC DNA]</scope>
    <source>
        <strain evidence="2">SpSt-1084</strain>
    </source>
</reference>
<keyword evidence="1" id="KW-1133">Transmembrane helix</keyword>
<proteinExistence type="predicted"/>
<feature type="transmembrane region" description="Helical" evidence="1">
    <location>
        <begin position="143"/>
        <end position="160"/>
    </location>
</feature>
<keyword evidence="1" id="KW-0472">Membrane</keyword>
<evidence type="ECO:0000313" key="2">
    <source>
        <dbReference type="EMBL" id="HHR41053.1"/>
    </source>
</evidence>
<protein>
    <submittedName>
        <fullName evidence="2">Uncharacterized protein</fullName>
    </submittedName>
</protein>
<keyword evidence="1" id="KW-0812">Transmembrane</keyword>
<dbReference type="EMBL" id="DRXS01000238">
    <property type="protein sequence ID" value="HHR41053.1"/>
    <property type="molecule type" value="Genomic_DNA"/>
</dbReference>
<organism evidence="2">
    <name type="scientific">Caldiarchaeum subterraneum</name>
    <dbReference type="NCBI Taxonomy" id="311458"/>
    <lineage>
        <taxon>Archaea</taxon>
        <taxon>Nitrososphaerota</taxon>
        <taxon>Candidatus Caldarchaeales</taxon>
        <taxon>Candidatus Caldarchaeaceae</taxon>
        <taxon>Candidatus Caldarchaeum</taxon>
    </lineage>
</organism>
<sequence length="262" mass="29060">MIAVYKVAEQKNLLSRRPSIEERAFDMFLAIAILLFILLPFFIDNIRLGQEFQIEGRGILSRPVAHSLMVKNDIARTGLGTVERVIFWLNSIPSLFTAPLLITAGAGVFMALKNRVTLAKPLILYLVLTIGYIMPFTHIEYRFLAPAVPAAAAFTGYAVAQVARKSKLLGAVIAAVVLVYAFPETSFYGLVPTFQQPAVITGWQIFLSYSRYAETWFSDYVAYLDGVLRPPNLLLPISYVAAAWSTILFLAAAVYIGFKNPL</sequence>